<keyword evidence="2" id="KW-1185">Reference proteome</keyword>
<dbReference type="Proteomes" id="UP001060215">
    <property type="component" value="Chromosome 3"/>
</dbReference>
<sequence>MQSTRDWVKIDDFTLTTMLNLTAKLCVPLLGRQLQSFMVKTGNDSNGFAMSALIDMYSKCGCFEEVCRVFDGDSGVVVDLVSKNVMVAACCREGELEMARNLFWTRPELNDTVSWNTLISGYAQNGYEEEAIKMFYCMLTNGFQWNDHTFASVLSACSSLKHLKLCKEVHARVLKDGTSSNPFISSGIVDVYCKCGNMKYAESVHAAIGMENSFSITSLIVGYSSQGNMVEARRLFVSFSEKNCVVWTAMFSGYVKSHQCEAVFDLLSEFKAKESTVPDALILISVLGACAMQAAVDPGKQIHAYILRTGTEMDKKLVSAMVDMYSKCGNINYAQKMFESAIFRDSILYNVMIAGYAHHGYENEAIRLFEEMLERGFRPDEVTFLALLSACRHCGLVEIGEKYFHSMTEDYAITPEIDHYACMIDLYGRANQLEKAVRFMRRIPIEHDAVLMGTFLNACKINKNVELAREAEEELLRIGGDSGARYVQLANVYAAEGNWVEMGRIRKKMRGKEVKKLTGCSWVYIENKVHIFTSGDRCHSQAEAIYSILVCLASELNDMVKLKLEIGLG</sequence>
<gene>
    <name evidence="1" type="ORF">LOK49_LG02G03595</name>
</gene>
<name>A0ACC0IIR2_9ERIC</name>
<proteinExistence type="predicted"/>
<evidence type="ECO:0000313" key="1">
    <source>
        <dbReference type="EMBL" id="KAI8025787.1"/>
    </source>
</evidence>
<dbReference type="EMBL" id="CM045760">
    <property type="protein sequence ID" value="KAI8025787.1"/>
    <property type="molecule type" value="Genomic_DNA"/>
</dbReference>
<accession>A0ACC0IIR2</accession>
<organism evidence="1 2">
    <name type="scientific">Camellia lanceoleosa</name>
    <dbReference type="NCBI Taxonomy" id="1840588"/>
    <lineage>
        <taxon>Eukaryota</taxon>
        <taxon>Viridiplantae</taxon>
        <taxon>Streptophyta</taxon>
        <taxon>Embryophyta</taxon>
        <taxon>Tracheophyta</taxon>
        <taxon>Spermatophyta</taxon>
        <taxon>Magnoliopsida</taxon>
        <taxon>eudicotyledons</taxon>
        <taxon>Gunneridae</taxon>
        <taxon>Pentapetalae</taxon>
        <taxon>asterids</taxon>
        <taxon>Ericales</taxon>
        <taxon>Theaceae</taxon>
        <taxon>Camellia</taxon>
    </lineage>
</organism>
<reference evidence="1 2" key="1">
    <citation type="journal article" date="2022" name="Plant J.">
        <title>Chromosome-level genome of Camellia lanceoleosa provides a valuable resource for understanding genome evolution and self-incompatibility.</title>
        <authorList>
            <person name="Gong W."/>
            <person name="Xiao S."/>
            <person name="Wang L."/>
            <person name="Liao Z."/>
            <person name="Chang Y."/>
            <person name="Mo W."/>
            <person name="Hu G."/>
            <person name="Li W."/>
            <person name="Zhao G."/>
            <person name="Zhu H."/>
            <person name="Hu X."/>
            <person name="Ji K."/>
            <person name="Xiang X."/>
            <person name="Song Q."/>
            <person name="Yuan D."/>
            <person name="Jin S."/>
            <person name="Zhang L."/>
        </authorList>
    </citation>
    <scope>NUCLEOTIDE SEQUENCE [LARGE SCALE GENOMIC DNA]</scope>
    <source>
        <strain evidence="1">SQ_2022a</strain>
    </source>
</reference>
<protein>
    <submittedName>
        <fullName evidence="1">Pentatricopeptide repeat-containing protein</fullName>
    </submittedName>
</protein>
<comment type="caution">
    <text evidence="1">The sequence shown here is derived from an EMBL/GenBank/DDBJ whole genome shotgun (WGS) entry which is preliminary data.</text>
</comment>
<evidence type="ECO:0000313" key="2">
    <source>
        <dbReference type="Proteomes" id="UP001060215"/>
    </source>
</evidence>